<dbReference type="PANTHER" id="PTHR32251">
    <property type="entry name" value="3-OXO-5-ALPHA-STEROID 4-DEHYDROGENASE"/>
    <property type="match status" value="1"/>
</dbReference>
<keyword evidence="1" id="KW-0472">Membrane</keyword>
<reference evidence="2 3" key="1">
    <citation type="submission" date="2021-08" db="EMBL/GenBank/DDBJ databases">
        <title>Draft genome sequence of Mycolicibacterium sp. NGTWS1702 strain.</title>
        <authorList>
            <person name="Matsumoto M."/>
            <person name="Tang B.C.C."/>
            <person name="Machida Y."/>
            <person name="Matoyama H."/>
            <person name="Kishihara T."/>
            <person name="Sato S."/>
            <person name="Kondo I."/>
            <person name="Sano M."/>
            <person name="Kato G."/>
        </authorList>
    </citation>
    <scope>NUCLEOTIDE SEQUENCE [LARGE SCALE GENOMIC DNA]</scope>
    <source>
        <strain evidence="2 3">NGTWSNA01</strain>
    </source>
</reference>
<proteinExistence type="predicted"/>
<feature type="transmembrane region" description="Helical" evidence="1">
    <location>
        <begin position="196"/>
        <end position="225"/>
    </location>
</feature>
<dbReference type="InterPro" id="IPR010721">
    <property type="entry name" value="UstE-like"/>
</dbReference>
<dbReference type="Pfam" id="PF06966">
    <property type="entry name" value="DUF1295"/>
    <property type="match status" value="1"/>
</dbReference>
<feature type="transmembrane region" description="Helical" evidence="1">
    <location>
        <begin position="104"/>
        <end position="123"/>
    </location>
</feature>
<feature type="transmembrane region" description="Helical" evidence="1">
    <location>
        <begin position="135"/>
        <end position="153"/>
    </location>
</feature>
<comment type="caution">
    <text evidence="2">The sequence shown here is derived from an EMBL/GenBank/DDBJ whole genome shotgun (WGS) entry which is preliminary data.</text>
</comment>
<evidence type="ECO:0000256" key="1">
    <source>
        <dbReference type="SAM" id="Phobius"/>
    </source>
</evidence>
<dbReference type="Gene3D" id="1.20.120.1630">
    <property type="match status" value="1"/>
</dbReference>
<organism evidence="2 3">
    <name type="scientific">Mycolicibacterium cyprinidarum</name>
    <dbReference type="NCBI Taxonomy" id="2860311"/>
    <lineage>
        <taxon>Bacteria</taxon>
        <taxon>Bacillati</taxon>
        <taxon>Actinomycetota</taxon>
        <taxon>Actinomycetes</taxon>
        <taxon>Mycobacteriales</taxon>
        <taxon>Mycobacteriaceae</taxon>
        <taxon>Mycolicibacterium</taxon>
    </lineage>
</organism>
<dbReference type="PROSITE" id="PS50244">
    <property type="entry name" value="S5A_REDUCTASE"/>
    <property type="match status" value="1"/>
</dbReference>
<dbReference type="EMBL" id="BPRH01002268">
    <property type="protein sequence ID" value="GJF16553.1"/>
    <property type="molecule type" value="Genomic_DNA"/>
</dbReference>
<keyword evidence="1" id="KW-0812">Transmembrane</keyword>
<feature type="transmembrane region" description="Helical" evidence="1">
    <location>
        <begin position="61"/>
        <end position="79"/>
    </location>
</feature>
<dbReference type="Proteomes" id="UP001060504">
    <property type="component" value="Unassembled WGS sequence"/>
</dbReference>
<evidence type="ECO:0000313" key="3">
    <source>
        <dbReference type="Proteomes" id="UP001060504"/>
    </source>
</evidence>
<protein>
    <recommendedName>
        <fullName evidence="4">Steroid 5-alpha reductase C-terminal domain-containing protein</fullName>
    </recommendedName>
</protein>
<dbReference type="PANTHER" id="PTHR32251:SF17">
    <property type="entry name" value="STEROID 5-ALPHA REDUCTASE C-TERMINAL DOMAIN-CONTAINING PROTEIN"/>
    <property type="match status" value="1"/>
</dbReference>
<keyword evidence="3" id="KW-1185">Reference proteome</keyword>
<keyword evidence="1" id="KW-1133">Transmembrane helix</keyword>
<evidence type="ECO:0000313" key="2">
    <source>
        <dbReference type="EMBL" id="GJF16553.1"/>
    </source>
</evidence>
<feature type="transmembrane region" description="Helical" evidence="1">
    <location>
        <begin position="35"/>
        <end position="54"/>
    </location>
</feature>
<name>A0ABQ4VC80_9MYCO</name>
<evidence type="ECO:0008006" key="4">
    <source>
        <dbReference type="Google" id="ProtNLM"/>
    </source>
</evidence>
<accession>A0ABQ4VC80</accession>
<gene>
    <name evidence="2" type="ORF">NGTWS1702_21630</name>
</gene>
<sequence>MSFLIVSVASLIILVIAHGITFLIGRRLGRYNVVDVTWGVGFVAVAAVCAAVGTGDVFRRMLLLTLVAVWGLRLAWHMIGKSAGKGEDPRYRALLREDFSAANVIRRIFVVQAAAGWFISLPLQVSAVLGPTPPALLPILVAGVAVWLLGFLFEAVGDRQLRRFKADPAHRGAIMDRGLWAWTRHPNYFGDACVWWGLWLITVAGWVSLATVASPALMTYFLVYATGARRTEKQMVGRPGFSEYCSQTSFFIPTPPKSRLT</sequence>